<name>A0A0J6TAW9_9HYPH</name>
<evidence type="ECO:0000313" key="1">
    <source>
        <dbReference type="EMBL" id="KMO42994.1"/>
    </source>
</evidence>
<proteinExistence type="predicted"/>
<keyword evidence="2" id="KW-1185">Reference proteome</keyword>
<gene>
    <name evidence="1" type="ORF">VQ02_01255</name>
</gene>
<protein>
    <submittedName>
        <fullName evidence="1">Uncharacterized protein</fullName>
    </submittedName>
</protein>
<accession>A0A0J6TAW9</accession>
<dbReference type="EMBL" id="LABY01000009">
    <property type="protein sequence ID" value="KMO42994.1"/>
    <property type="molecule type" value="Genomic_DNA"/>
</dbReference>
<dbReference type="PATRIC" id="fig|298794.3.peg.7660"/>
<dbReference type="RefSeq" id="WP_048442339.1">
    <property type="nucleotide sequence ID" value="NZ_LABY01000009.1"/>
</dbReference>
<dbReference type="Proteomes" id="UP000035955">
    <property type="component" value="Unassembled WGS sequence"/>
</dbReference>
<dbReference type="AlphaFoldDB" id="A0A0J6TAW9"/>
<sequence length="148" mass="15435">MDDNGLAWAVALGKPQGPAVSWAIYEELSAWLGIDPAGRNAGEALRRPFEVTEPGAWPAALAVVRVEGITRALVGEATAWRVDAVSALGERITSAWNGELPGLVAHFSLGTGPVLVLAERAGVDLLLGAVKEAVRDFQALTPTSRSPG</sequence>
<dbReference type="OrthoDB" id="5056661at2"/>
<reference evidence="1 2" key="1">
    <citation type="submission" date="2015-03" db="EMBL/GenBank/DDBJ databases">
        <title>Genome sequencing of Methylobacterium variabile DSM 16961.</title>
        <authorList>
            <person name="Chaudhry V."/>
            <person name="Patil P.B."/>
        </authorList>
    </citation>
    <scope>NUCLEOTIDE SEQUENCE [LARGE SCALE GENOMIC DNA]</scope>
    <source>
        <strain evidence="1 2">DSM 16961</strain>
    </source>
</reference>
<evidence type="ECO:0000313" key="2">
    <source>
        <dbReference type="Proteomes" id="UP000035955"/>
    </source>
</evidence>
<organism evidence="1 2">
    <name type="scientific">Methylobacterium variabile</name>
    <dbReference type="NCBI Taxonomy" id="298794"/>
    <lineage>
        <taxon>Bacteria</taxon>
        <taxon>Pseudomonadati</taxon>
        <taxon>Pseudomonadota</taxon>
        <taxon>Alphaproteobacteria</taxon>
        <taxon>Hyphomicrobiales</taxon>
        <taxon>Methylobacteriaceae</taxon>
        <taxon>Methylobacterium</taxon>
    </lineage>
</organism>
<comment type="caution">
    <text evidence="1">The sequence shown here is derived from an EMBL/GenBank/DDBJ whole genome shotgun (WGS) entry which is preliminary data.</text>
</comment>